<reference evidence="1" key="1">
    <citation type="journal article" date="2012" name="Mol. Plant Microbe Interact.">
        <title>A highly conserved effector in Fusarium oxysporum is required for full virulence on Arabidopsis.</title>
        <authorList>
            <person name="Thatcher L.F."/>
            <person name="Gardiner D.M."/>
            <person name="Kazan K."/>
            <person name="Manners J."/>
        </authorList>
    </citation>
    <scope>NUCLEOTIDE SEQUENCE [LARGE SCALE GENOMIC DNA]</scope>
    <source>
        <strain evidence="1">Fo5176</strain>
    </source>
</reference>
<dbReference type="STRING" id="660025.F9FDK3"/>
<sequence>MGIGPPRLDKYMRILSRLFEFLALFHILKRANGPHTAVSRPPTDLQSARRRFLSSLCFFCDYQRGGKTTTSIALESRHNGVVFWIASNVSPNDSVVAFLSTVLEDLRRDPNSTETERETLIAMLTVRYIQFAASRLGKERGMLNRATRFCESYLTANLDTIQTPGETEVVTKRHSADKQVGVAALLDWLPQFSSATTDPLILCRAAYNARHAPQIATLEALRQELAVAPQGTAETFRSVKHLVGRLAEKIRTPANLVNDSLLLRPLLDSYEIRRVEAPVAAKIPVTDGLRNLDSIIRRMLPADDPRLEDLQVYLGQLDGSLGLEDAIRAISDDEERQHNVHAEIQMLEEFHRNQRKFVAHDRYMACSKLACFCCKLYFKWHPGRFVEPECHQKTYLNWRPIDLPERVESKYWPDQRRVLANLSKELSNLVEEQIITQQQPTPWHPDSITNITAVMGSVAISEVGEVFESGDGESDEVTDSDSLAHLNYDETVDNTDNESGESDEESDGGLRLLLSAFPLVRFFDMSLEVVRSCESLVTL</sequence>
<dbReference type="EMBL" id="AFQF01001456">
    <property type="protein sequence ID" value="EGU85003.1"/>
    <property type="molecule type" value="Genomic_DNA"/>
</dbReference>
<protein>
    <submittedName>
        <fullName evidence="1">Uncharacterized protein</fullName>
    </submittedName>
</protein>
<comment type="caution">
    <text evidence="1">The sequence shown here is derived from an EMBL/GenBank/DDBJ whole genome shotgun (WGS) entry which is preliminary data.</text>
</comment>
<proteinExistence type="predicted"/>
<dbReference type="AlphaFoldDB" id="F9FDK3"/>
<dbReference type="PANTHER" id="PTHR42037">
    <property type="match status" value="1"/>
</dbReference>
<evidence type="ECO:0000313" key="1">
    <source>
        <dbReference type="EMBL" id="EGU85003.1"/>
    </source>
</evidence>
<accession>F9FDK3</accession>
<gene>
    <name evidence="1" type="ORF">FOXB_04481</name>
</gene>
<name>F9FDK3_FUSOF</name>
<organism evidence="1">
    <name type="scientific">Fusarium oxysporum (strain Fo5176)</name>
    <name type="common">Fusarium vascular wilt</name>
    <dbReference type="NCBI Taxonomy" id="660025"/>
    <lineage>
        <taxon>Eukaryota</taxon>
        <taxon>Fungi</taxon>
        <taxon>Dikarya</taxon>
        <taxon>Ascomycota</taxon>
        <taxon>Pezizomycotina</taxon>
        <taxon>Sordariomycetes</taxon>
        <taxon>Hypocreomycetidae</taxon>
        <taxon>Hypocreales</taxon>
        <taxon>Nectriaceae</taxon>
        <taxon>Fusarium</taxon>
        <taxon>Fusarium oxysporum species complex</taxon>
    </lineage>
</organism>
<dbReference type="Pfam" id="PF14441">
    <property type="entry name" value="OTT_1508_deam"/>
    <property type="match status" value="1"/>
</dbReference>
<dbReference type="InterPro" id="IPR027796">
    <property type="entry name" value="OTT_1508_deam-like"/>
</dbReference>
<dbReference type="PANTHER" id="PTHR42037:SF1">
    <property type="match status" value="1"/>
</dbReference>
<dbReference type="OrthoDB" id="3251507at2759"/>